<protein>
    <submittedName>
        <fullName evidence="2">DUF1173 family protein</fullName>
    </submittedName>
</protein>
<accession>A0ABW6S265</accession>
<evidence type="ECO:0000313" key="3">
    <source>
        <dbReference type="Proteomes" id="UP001601992"/>
    </source>
</evidence>
<reference evidence="2 3" key="1">
    <citation type="submission" date="2024-10" db="EMBL/GenBank/DDBJ databases">
        <title>The Natural Products Discovery Center: Release of the First 8490 Sequenced Strains for Exploring Actinobacteria Biosynthetic Diversity.</title>
        <authorList>
            <person name="Kalkreuter E."/>
            <person name="Kautsar S.A."/>
            <person name="Yang D."/>
            <person name="Bader C.D."/>
            <person name="Teijaro C.N."/>
            <person name="Fluegel L."/>
            <person name="Davis C.M."/>
            <person name="Simpson J.R."/>
            <person name="Lauterbach L."/>
            <person name="Steele A.D."/>
            <person name="Gui C."/>
            <person name="Meng S."/>
            <person name="Li G."/>
            <person name="Viehrig K."/>
            <person name="Ye F."/>
            <person name="Su P."/>
            <person name="Kiefer A.F."/>
            <person name="Nichols A."/>
            <person name="Cepeda A.J."/>
            <person name="Yan W."/>
            <person name="Fan B."/>
            <person name="Jiang Y."/>
            <person name="Adhikari A."/>
            <person name="Zheng C.-J."/>
            <person name="Schuster L."/>
            <person name="Cowan T.M."/>
            <person name="Smanski M.J."/>
            <person name="Chevrette M.G."/>
            <person name="De Carvalho L.P.S."/>
            <person name="Shen B."/>
        </authorList>
    </citation>
    <scope>NUCLEOTIDE SEQUENCE [LARGE SCALE GENOMIC DNA]</scope>
    <source>
        <strain evidence="2 3">NPDC002593</strain>
    </source>
</reference>
<dbReference type="EMBL" id="JBIAQY010000004">
    <property type="protein sequence ID" value="MFF3569239.1"/>
    <property type="molecule type" value="Genomic_DNA"/>
</dbReference>
<dbReference type="Proteomes" id="UP001601992">
    <property type="component" value="Unassembled WGS sequence"/>
</dbReference>
<comment type="caution">
    <text evidence="2">The sequence shown here is derived from an EMBL/GenBank/DDBJ whole genome shotgun (WGS) entry which is preliminary data.</text>
</comment>
<organism evidence="2 3">
    <name type="scientific">Nocardia jiangxiensis</name>
    <dbReference type="NCBI Taxonomy" id="282685"/>
    <lineage>
        <taxon>Bacteria</taxon>
        <taxon>Bacillati</taxon>
        <taxon>Actinomycetota</taxon>
        <taxon>Actinomycetes</taxon>
        <taxon>Mycobacteriales</taxon>
        <taxon>Nocardiaceae</taxon>
        <taxon>Nocardia</taxon>
    </lineage>
</organism>
<sequence>MMYSLDGQTLDLRGEAGQQVLADIHRDPSRRPGCLCNPSEDGGVPMYVARIGDRYYLKRMPGSGPEHTPDCGSWSPPAELSGLAPLLGTAIRDNPDTGTTRLGLGFALTRHPGRDTSTDSADRENTDGGQTRLSLRSLLHYLWEESGLTRWTPALAGKRNWGMVRSRIQRAADDKIIINRKPLTEYLYLPETFSSTHKPEIAARRAVALQRLTDTSANTKLMLLIGEVKDLRPARFGRNAVIVKHLPDFPILADETLATHLHTRFSTEFTLRQAICDSHLILAGTFSLSSAGVAVAHEAALMTVTRDWIPFDTTSDHALLGTLDQQRRRYVKSLRYLVPAAEPVACVILTDTDPPTPCYLIDDQQNQVPEVQGPQWIWNTSTDICMPPLPPPASGIPRPTVIRANSSVARHRDASCDTAGPEYA</sequence>
<dbReference type="Pfam" id="PF06666">
    <property type="entry name" value="DUF1173"/>
    <property type="match status" value="1"/>
</dbReference>
<dbReference type="InterPro" id="IPR009553">
    <property type="entry name" value="DUF1173"/>
</dbReference>
<dbReference type="RefSeq" id="WP_387404015.1">
    <property type="nucleotide sequence ID" value="NZ_JBIAQY010000004.1"/>
</dbReference>
<gene>
    <name evidence="2" type="ORF">ACFYXQ_15825</name>
</gene>
<evidence type="ECO:0000313" key="2">
    <source>
        <dbReference type="EMBL" id="MFF3569239.1"/>
    </source>
</evidence>
<evidence type="ECO:0000256" key="1">
    <source>
        <dbReference type="SAM" id="MobiDB-lite"/>
    </source>
</evidence>
<proteinExistence type="predicted"/>
<name>A0ABW6S265_9NOCA</name>
<feature type="region of interest" description="Disordered" evidence="1">
    <location>
        <begin position="101"/>
        <end position="129"/>
    </location>
</feature>
<keyword evidence="3" id="KW-1185">Reference proteome</keyword>
<feature type="compositionally biased region" description="Basic and acidic residues" evidence="1">
    <location>
        <begin position="112"/>
        <end position="126"/>
    </location>
</feature>